<organism evidence="1 2">
    <name type="scientific">Halosquirtibacter laminarini</name>
    <dbReference type="NCBI Taxonomy" id="3374600"/>
    <lineage>
        <taxon>Bacteria</taxon>
        <taxon>Pseudomonadati</taxon>
        <taxon>Bacteroidota</taxon>
        <taxon>Bacteroidia</taxon>
        <taxon>Marinilabiliales</taxon>
        <taxon>Prolixibacteraceae</taxon>
        <taxon>Halosquirtibacter</taxon>
    </lineage>
</organism>
<keyword evidence="2" id="KW-1185">Reference proteome</keyword>
<protein>
    <submittedName>
        <fullName evidence="1">Uncharacterized protein</fullName>
    </submittedName>
</protein>
<reference evidence="1" key="1">
    <citation type="submission" date="2021-08" db="EMBL/GenBank/DDBJ databases">
        <title>Novel anaerobic bacterium isolated from sea squirt in East Sea, Republic of Korea.</title>
        <authorList>
            <person name="Nguyen T.H."/>
            <person name="Li Z."/>
            <person name="Lee Y.-J."/>
            <person name="Ko J."/>
            <person name="Kim S.-G."/>
        </authorList>
    </citation>
    <scope>NUCLEOTIDE SEQUENCE</scope>
    <source>
        <strain evidence="1">KCTC 25031</strain>
    </source>
</reference>
<evidence type="ECO:0000313" key="1">
    <source>
        <dbReference type="EMBL" id="QZE15831.1"/>
    </source>
</evidence>
<dbReference type="Proteomes" id="UP000826212">
    <property type="component" value="Chromosome"/>
</dbReference>
<sequence length="45" mass="5230">MGYSWVTHALSTKSMENRWTNHGQTMDKPWTNHGQTMDKPTVKPL</sequence>
<gene>
    <name evidence="1" type="ORF">K4L44_08370</name>
</gene>
<evidence type="ECO:0000313" key="2">
    <source>
        <dbReference type="Proteomes" id="UP000826212"/>
    </source>
</evidence>
<name>A0AC61NJB2_9BACT</name>
<accession>A0AC61NJB2</accession>
<dbReference type="EMBL" id="CP081303">
    <property type="protein sequence ID" value="QZE15831.1"/>
    <property type="molecule type" value="Genomic_DNA"/>
</dbReference>
<proteinExistence type="predicted"/>